<proteinExistence type="predicted"/>
<dbReference type="Pfam" id="PF02575">
    <property type="entry name" value="YbaB_DNA_bd"/>
    <property type="match status" value="1"/>
</dbReference>
<sequence>MSLVFDGDDNLLDQVLEQTRAAMARLREAQAALGRVVGEGKAADGRITATSDERGAITELRFDPRVKRLDRSTLGKEVLAALQEAQADAEHQRQEIVSKALEETAAMPEPLDETFVRRQVEQVTHEILGR</sequence>
<evidence type="ECO:0000313" key="1">
    <source>
        <dbReference type="EMBL" id="MFB9831271.1"/>
    </source>
</evidence>
<dbReference type="Gene3D" id="3.30.1310.10">
    <property type="entry name" value="Nucleoid-associated protein YbaB-like domain"/>
    <property type="match status" value="1"/>
</dbReference>
<reference evidence="1 2" key="1">
    <citation type="submission" date="2024-09" db="EMBL/GenBank/DDBJ databases">
        <authorList>
            <person name="Sun Q."/>
            <person name="Mori K."/>
        </authorList>
    </citation>
    <scope>NUCLEOTIDE SEQUENCE [LARGE SCALE GENOMIC DNA]</scope>
    <source>
        <strain evidence="1 2">TBRC 0563</strain>
    </source>
</reference>
<organism evidence="1 2">
    <name type="scientific">Actinoallomurus acaciae</name>
    <dbReference type="NCBI Taxonomy" id="502577"/>
    <lineage>
        <taxon>Bacteria</taxon>
        <taxon>Bacillati</taxon>
        <taxon>Actinomycetota</taxon>
        <taxon>Actinomycetes</taxon>
        <taxon>Streptosporangiales</taxon>
        <taxon>Thermomonosporaceae</taxon>
        <taxon>Actinoallomurus</taxon>
    </lineage>
</organism>
<dbReference type="Proteomes" id="UP001589627">
    <property type="component" value="Unassembled WGS sequence"/>
</dbReference>
<evidence type="ECO:0000313" key="2">
    <source>
        <dbReference type="Proteomes" id="UP001589627"/>
    </source>
</evidence>
<dbReference type="RefSeq" id="WP_378195024.1">
    <property type="nucleotide sequence ID" value="NZ_JBHLZP010000013.1"/>
</dbReference>
<dbReference type="EMBL" id="JBHLZP010000013">
    <property type="protein sequence ID" value="MFB9831271.1"/>
    <property type="molecule type" value="Genomic_DNA"/>
</dbReference>
<dbReference type="InterPro" id="IPR004401">
    <property type="entry name" value="YbaB/EbfC"/>
</dbReference>
<name>A0ABV5Y9L7_9ACTN</name>
<protein>
    <submittedName>
        <fullName evidence="1">YbaB/EbfC family nucleoid-associated protein</fullName>
    </submittedName>
</protein>
<dbReference type="SUPFAM" id="SSF82607">
    <property type="entry name" value="YbaB-like"/>
    <property type="match status" value="1"/>
</dbReference>
<keyword evidence="2" id="KW-1185">Reference proteome</keyword>
<comment type="caution">
    <text evidence="1">The sequence shown here is derived from an EMBL/GenBank/DDBJ whole genome shotgun (WGS) entry which is preliminary data.</text>
</comment>
<accession>A0ABV5Y9L7</accession>
<gene>
    <name evidence="1" type="ORF">ACFFNX_03615</name>
</gene>
<dbReference type="InterPro" id="IPR036894">
    <property type="entry name" value="YbaB-like_sf"/>
</dbReference>